<dbReference type="Pfam" id="PF00403">
    <property type="entry name" value="HMA"/>
    <property type="match status" value="1"/>
</dbReference>
<dbReference type="EMBL" id="JBGEHV010000056">
    <property type="protein sequence ID" value="MEY8042434.1"/>
    <property type="molecule type" value="Genomic_DNA"/>
</dbReference>
<dbReference type="PROSITE" id="PS01047">
    <property type="entry name" value="HMA_1"/>
    <property type="match status" value="1"/>
</dbReference>
<comment type="caution">
    <text evidence="3">The sequence shown here is derived from an EMBL/GenBank/DDBJ whole genome shotgun (WGS) entry which is preliminary data.</text>
</comment>
<reference evidence="3 4" key="1">
    <citation type="submission" date="2024-08" db="EMBL/GenBank/DDBJ databases">
        <title>Genome mining of Saccharopolyspora cebuensis PGLac3 from Nigerian medicinal plant.</title>
        <authorList>
            <person name="Ezeobiora C.E."/>
            <person name="Igbokwe N.H."/>
            <person name="Amin D.H."/>
            <person name="Mendie U.E."/>
        </authorList>
    </citation>
    <scope>NUCLEOTIDE SEQUENCE [LARGE SCALE GENOMIC DNA]</scope>
    <source>
        <strain evidence="3 4">PGLac3</strain>
    </source>
</reference>
<gene>
    <name evidence="3" type="ORF">AB8O55_23740</name>
</gene>
<name>A0ABV4CNX3_9PSEU</name>
<dbReference type="Gene3D" id="3.30.70.100">
    <property type="match status" value="1"/>
</dbReference>
<proteinExistence type="predicted"/>
<dbReference type="Proteomes" id="UP001564626">
    <property type="component" value="Unassembled WGS sequence"/>
</dbReference>
<evidence type="ECO:0000313" key="3">
    <source>
        <dbReference type="EMBL" id="MEY8042434.1"/>
    </source>
</evidence>
<dbReference type="PROSITE" id="PS50846">
    <property type="entry name" value="HMA_2"/>
    <property type="match status" value="1"/>
</dbReference>
<dbReference type="RefSeq" id="WP_345357044.1">
    <property type="nucleotide sequence ID" value="NZ_BAABII010000003.1"/>
</dbReference>
<protein>
    <submittedName>
        <fullName evidence="3">Heavy-metal-associated domain-containing protein</fullName>
    </submittedName>
</protein>
<dbReference type="InterPro" id="IPR006121">
    <property type="entry name" value="HMA_dom"/>
</dbReference>
<dbReference type="InterPro" id="IPR017969">
    <property type="entry name" value="Heavy-metal-associated_CS"/>
</dbReference>
<dbReference type="InterPro" id="IPR036163">
    <property type="entry name" value="HMA_dom_sf"/>
</dbReference>
<sequence>MPAQTFTVSGMTCGHCAESVSEELSVLPGVTQVEVAVESGRVTVLSDHGLTEQAATAAIGEAGYVIAEWPSTN</sequence>
<keyword evidence="1" id="KW-0479">Metal-binding</keyword>
<evidence type="ECO:0000259" key="2">
    <source>
        <dbReference type="PROSITE" id="PS50846"/>
    </source>
</evidence>
<keyword evidence="4" id="KW-1185">Reference proteome</keyword>
<evidence type="ECO:0000256" key="1">
    <source>
        <dbReference type="ARBA" id="ARBA00022723"/>
    </source>
</evidence>
<dbReference type="CDD" id="cd00371">
    <property type="entry name" value="HMA"/>
    <property type="match status" value="1"/>
</dbReference>
<feature type="domain" description="HMA" evidence="2">
    <location>
        <begin position="2"/>
        <end position="67"/>
    </location>
</feature>
<dbReference type="SUPFAM" id="SSF55008">
    <property type="entry name" value="HMA, heavy metal-associated domain"/>
    <property type="match status" value="1"/>
</dbReference>
<accession>A0ABV4CNX3</accession>
<evidence type="ECO:0000313" key="4">
    <source>
        <dbReference type="Proteomes" id="UP001564626"/>
    </source>
</evidence>
<organism evidence="3 4">
    <name type="scientific">Saccharopolyspora cebuensis</name>
    <dbReference type="NCBI Taxonomy" id="418759"/>
    <lineage>
        <taxon>Bacteria</taxon>
        <taxon>Bacillati</taxon>
        <taxon>Actinomycetota</taxon>
        <taxon>Actinomycetes</taxon>
        <taxon>Pseudonocardiales</taxon>
        <taxon>Pseudonocardiaceae</taxon>
        <taxon>Saccharopolyspora</taxon>
    </lineage>
</organism>